<gene>
    <name evidence="2" type="ORF">F3Y22_tig00117000pilonHSYRG00165</name>
</gene>
<dbReference type="PANTHER" id="PTHR47457">
    <property type="entry name" value="OS05G0345500 PROTEIN"/>
    <property type="match status" value="1"/>
</dbReference>
<dbReference type="Proteomes" id="UP000436088">
    <property type="component" value="Unassembled WGS sequence"/>
</dbReference>
<evidence type="ECO:0000313" key="3">
    <source>
        <dbReference type="Proteomes" id="UP000436088"/>
    </source>
</evidence>
<dbReference type="AlphaFoldDB" id="A0A6A2WFS5"/>
<dbReference type="EMBL" id="VEPZ02001765">
    <property type="protein sequence ID" value="KAE8656481.1"/>
    <property type="molecule type" value="Genomic_DNA"/>
</dbReference>
<protein>
    <submittedName>
        <fullName evidence="2">BTB/POZ domain-containing protein</fullName>
    </submittedName>
</protein>
<organism evidence="2 3">
    <name type="scientific">Hibiscus syriacus</name>
    <name type="common">Rose of Sharon</name>
    <dbReference type="NCBI Taxonomy" id="106335"/>
    <lineage>
        <taxon>Eukaryota</taxon>
        <taxon>Viridiplantae</taxon>
        <taxon>Streptophyta</taxon>
        <taxon>Embryophyta</taxon>
        <taxon>Tracheophyta</taxon>
        <taxon>Spermatophyta</taxon>
        <taxon>Magnoliopsida</taxon>
        <taxon>eudicotyledons</taxon>
        <taxon>Gunneridae</taxon>
        <taxon>Pentapetalae</taxon>
        <taxon>rosids</taxon>
        <taxon>malvids</taxon>
        <taxon>Malvales</taxon>
        <taxon>Malvaceae</taxon>
        <taxon>Malvoideae</taxon>
        <taxon>Hibiscus</taxon>
    </lineage>
</organism>
<name>A0A6A2WFS5_HIBSY</name>
<accession>A0A6A2WFS5</accession>
<comment type="caution">
    <text evidence="2">The sequence shown here is derived from an EMBL/GenBank/DDBJ whole genome shotgun (WGS) entry which is preliminary data.</text>
</comment>
<sequence length="297" mass="34057">MMEKKEKKFLTVAPFERARIKDLKFREAGRGCVAFDAFAHNDVTVVFRENVGSQHYHYKRDNRPHYTVIIGSHRNSRLKIEVDGKTVVDVVGIGLCFSSAFQSYWISIYDGLISIGKGRYPLQNLVFKWLDTSPNCSVQYQVNGEYNGNEDEEFEDQQTGYDKWGLQNFIESWEYLIWCSLLVRREGLSLLIRLYASIRELLSELIAWRSCSATAEIPFLLLVFVMSCFYLTKISGTQLGSLWALSSQFEVLPLVKQCEEAMERFKARETLESGETVELSYASSHTILEEISAVGSQ</sequence>
<dbReference type="PANTHER" id="PTHR47457:SF1">
    <property type="entry name" value="BTB DOMAIN-CONTAINING PROTEIN-RELATED"/>
    <property type="match status" value="1"/>
</dbReference>
<evidence type="ECO:0000313" key="2">
    <source>
        <dbReference type="EMBL" id="KAE8656481.1"/>
    </source>
</evidence>
<dbReference type="Pfam" id="PF12248">
    <property type="entry name" value="Methyltransf_FA"/>
    <property type="match status" value="1"/>
</dbReference>
<feature type="domain" description="Farnesoic acid O-methyl transferase" evidence="1">
    <location>
        <begin position="22"/>
        <end position="140"/>
    </location>
</feature>
<proteinExistence type="predicted"/>
<evidence type="ECO:0000259" key="1">
    <source>
        <dbReference type="Pfam" id="PF12248"/>
    </source>
</evidence>
<reference evidence="2" key="1">
    <citation type="submission" date="2019-09" db="EMBL/GenBank/DDBJ databases">
        <title>Draft genome information of white flower Hibiscus syriacus.</title>
        <authorList>
            <person name="Kim Y.-M."/>
        </authorList>
    </citation>
    <scope>NUCLEOTIDE SEQUENCE [LARGE SCALE GENOMIC DNA]</scope>
    <source>
        <strain evidence="2">YM2019G1</strain>
    </source>
</reference>
<dbReference type="InterPro" id="IPR022041">
    <property type="entry name" value="Methyltransf_FA"/>
</dbReference>
<keyword evidence="3" id="KW-1185">Reference proteome</keyword>